<comment type="caution">
    <text evidence="1">The sequence shown here is derived from an EMBL/GenBank/DDBJ whole genome shotgun (WGS) entry which is preliminary data.</text>
</comment>
<sequence length="56" mass="6227">MPQSRMQIEPTETLRLEPGRDGEATIVVLDEENNCTKVIVLSPQQLASLCEQASEQ</sequence>
<evidence type="ECO:0000313" key="1">
    <source>
        <dbReference type="EMBL" id="MBE1580506.1"/>
    </source>
</evidence>
<keyword evidence="2" id="KW-1185">Reference proteome</keyword>
<proteinExistence type="predicted"/>
<dbReference type="EMBL" id="JADBEJ010000007">
    <property type="protein sequence ID" value="MBE1580506.1"/>
    <property type="molecule type" value="Genomic_DNA"/>
</dbReference>
<evidence type="ECO:0000313" key="2">
    <source>
        <dbReference type="Proteomes" id="UP000656548"/>
    </source>
</evidence>
<accession>A0ABR9LII9</accession>
<dbReference type="RefSeq" id="WP_192747069.1">
    <property type="nucleotide sequence ID" value="NZ_JADBEJ010000007.1"/>
</dbReference>
<name>A0ABR9LII9_9PSEU</name>
<reference evidence="1 2" key="1">
    <citation type="submission" date="2020-10" db="EMBL/GenBank/DDBJ databases">
        <title>Sequencing the genomes of 1000 actinobacteria strains.</title>
        <authorList>
            <person name="Klenk H.-P."/>
        </authorList>
    </citation>
    <scope>NUCLEOTIDE SEQUENCE [LARGE SCALE GENOMIC DNA]</scope>
    <source>
        <strain evidence="1 2">DSM 46661</strain>
    </source>
</reference>
<protein>
    <submittedName>
        <fullName evidence="1">Uncharacterized protein</fullName>
    </submittedName>
</protein>
<organism evidence="1 2">
    <name type="scientific">Amycolatopsis roodepoortensis</name>
    <dbReference type="NCBI Taxonomy" id="700274"/>
    <lineage>
        <taxon>Bacteria</taxon>
        <taxon>Bacillati</taxon>
        <taxon>Actinomycetota</taxon>
        <taxon>Actinomycetes</taxon>
        <taxon>Pseudonocardiales</taxon>
        <taxon>Pseudonocardiaceae</taxon>
        <taxon>Amycolatopsis</taxon>
    </lineage>
</organism>
<dbReference type="Proteomes" id="UP000656548">
    <property type="component" value="Unassembled WGS sequence"/>
</dbReference>
<gene>
    <name evidence="1" type="ORF">H4W30_007587</name>
</gene>